<evidence type="ECO:0000256" key="1">
    <source>
        <dbReference type="SAM" id="MobiDB-lite"/>
    </source>
</evidence>
<evidence type="ECO:0000313" key="2">
    <source>
        <dbReference type="EMBL" id="KAG2609044.1"/>
    </source>
</evidence>
<protein>
    <submittedName>
        <fullName evidence="2">Uncharacterized protein</fullName>
    </submittedName>
</protein>
<name>A0A8T0TJC6_PANVG</name>
<keyword evidence="3" id="KW-1185">Reference proteome</keyword>
<proteinExistence type="predicted"/>
<sequence length="146" mass="15749">MRQDADRLLGFMHAAPRPWRDGILWWLDVSPAGAVERRISLRRSRGDAVGGGTMPASSHSTGLVAPRFSVGGGRWAVPQYLHGAVVAGRQPAGLMAAGCRRRPDSHHQLDVSTVNMLEQHLGDTDDGSPKASGGRVHAICRKADRR</sequence>
<accession>A0A8T0TJC6</accession>
<comment type="caution">
    <text evidence="2">The sequence shown here is derived from an EMBL/GenBank/DDBJ whole genome shotgun (WGS) entry which is preliminary data.</text>
</comment>
<feature type="region of interest" description="Disordered" evidence="1">
    <location>
        <begin position="120"/>
        <end position="146"/>
    </location>
</feature>
<organism evidence="2 3">
    <name type="scientific">Panicum virgatum</name>
    <name type="common">Blackwell switchgrass</name>
    <dbReference type="NCBI Taxonomy" id="38727"/>
    <lineage>
        <taxon>Eukaryota</taxon>
        <taxon>Viridiplantae</taxon>
        <taxon>Streptophyta</taxon>
        <taxon>Embryophyta</taxon>
        <taxon>Tracheophyta</taxon>
        <taxon>Spermatophyta</taxon>
        <taxon>Magnoliopsida</taxon>
        <taxon>Liliopsida</taxon>
        <taxon>Poales</taxon>
        <taxon>Poaceae</taxon>
        <taxon>PACMAD clade</taxon>
        <taxon>Panicoideae</taxon>
        <taxon>Panicodae</taxon>
        <taxon>Paniceae</taxon>
        <taxon>Panicinae</taxon>
        <taxon>Panicum</taxon>
        <taxon>Panicum sect. Hiantes</taxon>
    </lineage>
</organism>
<evidence type="ECO:0000313" key="3">
    <source>
        <dbReference type="Proteomes" id="UP000823388"/>
    </source>
</evidence>
<gene>
    <name evidence="2" type="ORF">PVAP13_4KG029504</name>
</gene>
<dbReference type="AlphaFoldDB" id="A0A8T0TJC6"/>
<dbReference type="EMBL" id="CM029043">
    <property type="protein sequence ID" value="KAG2609044.1"/>
    <property type="molecule type" value="Genomic_DNA"/>
</dbReference>
<dbReference type="Proteomes" id="UP000823388">
    <property type="component" value="Chromosome 4K"/>
</dbReference>
<reference evidence="2 3" key="1">
    <citation type="submission" date="2020-05" db="EMBL/GenBank/DDBJ databases">
        <title>WGS assembly of Panicum virgatum.</title>
        <authorList>
            <person name="Lovell J.T."/>
            <person name="Jenkins J."/>
            <person name="Shu S."/>
            <person name="Juenger T.E."/>
            <person name="Schmutz J."/>
        </authorList>
    </citation>
    <scope>NUCLEOTIDE SEQUENCE [LARGE SCALE GENOMIC DNA]</scope>
    <source>
        <strain evidence="3">cv. AP13</strain>
    </source>
</reference>